<evidence type="ECO:0008006" key="3">
    <source>
        <dbReference type="Google" id="ProtNLM"/>
    </source>
</evidence>
<protein>
    <recommendedName>
        <fullName evidence="3">MarR family transcriptional regulator</fullName>
    </recommendedName>
</protein>
<dbReference type="InterPro" id="IPR036390">
    <property type="entry name" value="WH_DNA-bd_sf"/>
</dbReference>
<dbReference type="RefSeq" id="WP_048570958.1">
    <property type="nucleotide sequence ID" value="NZ_LFVU01000027.1"/>
</dbReference>
<organism evidence="1 2">
    <name type="scientific">Clostridium cylindrosporum DSM 605</name>
    <dbReference type="NCBI Taxonomy" id="1121307"/>
    <lineage>
        <taxon>Bacteria</taxon>
        <taxon>Bacillati</taxon>
        <taxon>Bacillota</taxon>
        <taxon>Clostridia</taxon>
        <taxon>Eubacteriales</taxon>
        <taxon>Clostridiaceae</taxon>
        <taxon>Clostridium</taxon>
    </lineage>
</organism>
<sequence length="59" mass="6812">MEIKEKVLHALREAESPLKAGEIAEIIGEEKSEVDKVIKLLKKDEEVISPKRCYYQINE</sequence>
<keyword evidence="2" id="KW-1185">Reference proteome</keyword>
<evidence type="ECO:0000313" key="1">
    <source>
        <dbReference type="EMBL" id="KMT21530.1"/>
    </source>
</evidence>
<evidence type="ECO:0000313" key="2">
    <source>
        <dbReference type="Proteomes" id="UP000036756"/>
    </source>
</evidence>
<reference evidence="1 2" key="1">
    <citation type="submission" date="2015-06" db="EMBL/GenBank/DDBJ databases">
        <title>Draft genome sequence of the purine-degrading Clostridium cylindrosporum HC-1 (DSM 605).</title>
        <authorList>
            <person name="Poehlein A."/>
            <person name="Schiel-Bengelsdorf B."/>
            <person name="Bengelsdorf F."/>
            <person name="Daniel R."/>
            <person name="Duerre P."/>
        </authorList>
    </citation>
    <scope>NUCLEOTIDE SEQUENCE [LARGE SCALE GENOMIC DNA]</scope>
    <source>
        <strain evidence="1 2">DSM 605</strain>
    </source>
</reference>
<dbReference type="EMBL" id="LFVU01000027">
    <property type="protein sequence ID" value="KMT21530.1"/>
    <property type="molecule type" value="Genomic_DNA"/>
</dbReference>
<comment type="caution">
    <text evidence="1">The sequence shown here is derived from an EMBL/GenBank/DDBJ whole genome shotgun (WGS) entry which is preliminary data.</text>
</comment>
<dbReference type="PATRIC" id="fig|1121307.3.peg.1148"/>
<dbReference type="Gene3D" id="1.10.10.10">
    <property type="entry name" value="Winged helix-like DNA-binding domain superfamily/Winged helix DNA-binding domain"/>
    <property type="match status" value="1"/>
</dbReference>
<dbReference type="STRING" id="1121307.CLCY_2c02920"/>
<dbReference type="Proteomes" id="UP000036756">
    <property type="component" value="Unassembled WGS sequence"/>
</dbReference>
<proteinExistence type="predicted"/>
<gene>
    <name evidence="1" type="ORF">CLCY_2c02920</name>
</gene>
<dbReference type="AlphaFoldDB" id="A0A0J8D610"/>
<accession>A0A0J8D610</accession>
<dbReference type="InterPro" id="IPR036388">
    <property type="entry name" value="WH-like_DNA-bd_sf"/>
</dbReference>
<name>A0A0J8D610_CLOCY</name>
<dbReference type="SUPFAM" id="SSF46785">
    <property type="entry name" value="Winged helix' DNA-binding domain"/>
    <property type="match status" value="1"/>
</dbReference>